<dbReference type="InterPro" id="IPR018244">
    <property type="entry name" value="Allrgn_V5/Tpx1_CS"/>
</dbReference>
<reference evidence="2" key="1">
    <citation type="submission" date="2020-11" db="EMBL/GenBank/DDBJ databases">
        <authorList>
            <person name="Tran Van P."/>
        </authorList>
    </citation>
    <scope>NUCLEOTIDE SEQUENCE</scope>
</reference>
<dbReference type="InterPro" id="IPR014044">
    <property type="entry name" value="CAP_dom"/>
</dbReference>
<dbReference type="InterPro" id="IPR035940">
    <property type="entry name" value="CAP_sf"/>
</dbReference>
<gene>
    <name evidence="2" type="ORF">TBIB3V08_LOCUS5456</name>
</gene>
<dbReference type="CDD" id="cd05380">
    <property type="entry name" value="CAP_euk"/>
    <property type="match status" value="1"/>
</dbReference>
<dbReference type="PROSITE" id="PS01009">
    <property type="entry name" value="CRISP_1"/>
    <property type="match status" value="1"/>
</dbReference>
<dbReference type="Pfam" id="PF00188">
    <property type="entry name" value="CAP"/>
    <property type="match status" value="1"/>
</dbReference>
<accession>A0A7R9I0N1</accession>
<dbReference type="InterPro" id="IPR001283">
    <property type="entry name" value="CRISP-related"/>
</dbReference>
<evidence type="ECO:0000259" key="1">
    <source>
        <dbReference type="SMART" id="SM00198"/>
    </source>
</evidence>
<dbReference type="PANTHER" id="PTHR10334">
    <property type="entry name" value="CYSTEINE-RICH SECRETORY PROTEIN-RELATED"/>
    <property type="match status" value="1"/>
</dbReference>
<dbReference type="EMBL" id="OD565963">
    <property type="protein sequence ID" value="CAD7443043.1"/>
    <property type="molecule type" value="Genomic_DNA"/>
</dbReference>
<feature type="domain" description="SCP" evidence="1">
    <location>
        <begin position="51"/>
        <end position="183"/>
    </location>
</feature>
<protein>
    <recommendedName>
        <fullName evidence="1">SCP domain-containing protein</fullName>
    </recommendedName>
</protein>
<dbReference type="InterPro" id="IPR002413">
    <property type="entry name" value="V5_allergen-like"/>
</dbReference>
<sequence>MEDRHLLNIGTCGGACGEQWLGDKGNVENSGALEGTSGSCGTVIRQQLTNAEQDALVNIHNTYRSKVARGLETRGSPGPQPSASNMRKMVSCKEYTEFPSDLGDEQNWNDELATIAQTWVNQCMFGHDSCRETRGGTTQTGHYTQVVWANTYQVGCGYIKYKVGYATYNYVVCDYGPSGNYLGQELYKTGAACSQCGTMVCDTTYPGLCRDTLLELHLHDSDTLLELHLHDSDTLLELHLHDSDTLLELHLHDSDTLLELHLHDSDTLLELHLHDSDTLLELHLHDSDTLLELHLHDSDTLLELHLHDSDTLLELHLHDSDTLLELHLHDSDTLLELHLHDSTHRALNGNVRDASRGNPHPLF</sequence>
<dbReference type="PRINTS" id="PR00837">
    <property type="entry name" value="V5TPXLIKE"/>
</dbReference>
<dbReference type="GO" id="GO:0005576">
    <property type="term" value="C:extracellular region"/>
    <property type="evidence" value="ECO:0007669"/>
    <property type="project" value="UniProtKB-SubCell"/>
</dbReference>
<dbReference type="AlphaFoldDB" id="A0A7R9I0N1"/>
<evidence type="ECO:0000313" key="2">
    <source>
        <dbReference type="EMBL" id="CAD7443043.1"/>
    </source>
</evidence>
<dbReference type="SUPFAM" id="SSF55797">
    <property type="entry name" value="PR-1-like"/>
    <property type="match status" value="1"/>
</dbReference>
<proteinExistence type="predicted"/>
<dbReference type="SMART" id="SM00198">
    <property type="entry name" value="SCP"/>
    <property type="match status" value="1"/>
</dbReference>
<organism evidence="2">
    <name type="scientific">Timema bartmani</name>
    <dbReference type="NCBI Taxonomy" id="61472"/>
    <lineage>
        <taxon>Eukaryota</taxon>
        <taxon>Metazoa</taxon>
        <taxon>Ecdysozoa</taxon>
        <taxon>Arthropoda</taxon>
        <taxon>Hexapoda</taxon>
        <taxon>Insecta</taxon>
        <taxon>Pterygota</taxon>
        <taxon>Neoptera</taxon>
        <taxon>Polyneoptera</taxon>
        <taxon>Phasmatodea</taxon>
        <taxon>Timematodea</taxon>
        <taxon>Timematoidea</taxon>
        <taxon>Timematidae</taxon>
        <taxon>Timema</taxon>
    </lineage>
</organism>
<dbReference type="PRINTS" id="PR00838">
    <property type="entry name" value="V5ALLERGEN"/>
</dbReference>
<name>A0A7R9I0N1_9NEOP</name>
<dbReference type="Gene3D" id="3.40.33.10">
    <property type="entry name" value="CAP"/>
    <property type="match status" value="2"/>
</dbReference>